<protein>
    <submittedName>
        <fullName evidence="2">PHP domain-containing protein</fullName>
    </submittedName>
</protein>
<dbReference type="Pfam" id="PF02811">
    <property type="entry name" value="PHP"/>
    <property type="match status" value="1"/>
</dbReference>
<dbReference type="EMBL" id="JANPWE010000004">
    <property type="protein sequence ID" value="MCR6545928.1"/>
    <property type="molecule type" value="Genomic_DNA"/>
</dbReference>
<dbReference type="PANTHER" id="PTHR42924">
    <property type="entry name" value="EXONUCLEASE"/>
    <property type="match status" value="1"/>
</dbReference>
<dbReference type="Gene3D" id="1.10.150.650">
    <property type="match status" value="1"/>
</dbReference>
<dbReference type="SMART" id="SM00481">
    <property type="entry name" value="POLIIIAc"/>
    <property type="match status" value="1"/>
</dbReference>
<name>A0ABT1Y4X0_9FIRM</name>
<dbReference type="Proteomes" id="UP001524944">
    <property type="component" value="Unassembled WGS sequence"/>
</dbReference>
<feature type="domain" description="Polymerase/histidinol phosphatase N-terminal" evidence="1">
    <location>
        <begin position="4"/>
        <end position="69"/>
    </location>
</feature>
<keyword evidence="3" id="KW-1185">Reference proteome</keyword>
<dbReference type="SUPFAM" id="SSF89550">
    <property type="entry name" value="PHP domain-like"/>
    <property type="match status" value="1"/>
</dbReference>
<dbReference type="Gene3D" id="3.20.20.140">
    <property type="entry name" value="Metal-dependent hydrolases"/>
    <property type="match status" value="1"/>
</dbReference>
<proteinExistence type="predicted"/>
<dbReference type="InterPro" id="IPR004013">
    <property type="entry name" value="PHP_dom"/>
</dbReference>
<organism evidence="2 3">
    <name type="scientific">Dehalobacterium formicoaceticum</name>
    <dbReference type="NCBI Taxonomy" id="51515"/>
    <lineage>
        <taxon>Bacteria</taxon>
        <taxon>Bacillati</taxon>
        <taxon>Bacillota</taxon>
        <taxon>Clostridia</taxon>
        <taxon>Eubacteriales</taxon>
        <taxon>Peptococcaceae</taxon>
        <taxon>Dehalobacterium</taxon>
    </lineage>
</organism>
<dbReference type="InterPro" id="IPR052018">
    <property type="entry name" value="PHP_domain"/>
</dbReference>
<accession>A0ABT1Y4X0</accession>
<evidence type="ECO:0000313" key="3">
    <source>
        <dbReference type="Proteomes" id="UP001524944"/>
    </source>
</evidence>
<dbReference type="CDD" id="cd07438">
    <property type="entry name" value="PHP_HisPPase_AMP"/>
    <property type="match status" value="1"/>
</dbReference>
<evidence type="ECO:0000259" key="1">
    <source>
        <dbReference type="SMART" id="SM00481"/>
    </source>
</evidence>
<dbReference type="InterPro" id="IPR016195">
    <property type="entry name" value="Pol/histidinol_Pase-like"/>
</dbReference>
<dbReference type="PANTHER" id="PTHR42924:SF3">
    <property type="entry name" value="POLYMERASE_HISTIDINOL PHOSPHATASE N-TERMINAL DOMAIN-CONTAINING PROTEIN"/>
    <property type="match status" value="1"/>
</dbReference>
<reference evidence="2 3" key="1">
    <citation type="submission" date="2022-08" db="EMBL/GenBank/DDBJ databases">
        <title>Proteogenomics of the novel Dehalobacterium formicoaceticum strain EZ94 highlights a key role of methyltransferases during anaerobic dichloromethane degradation.</title>
        <authorList>
            <person name="Wasmund K."/>
        </authorList>
    </citation>
    <scope>NUCLEOTIDE SEQUENCE [LARGE SCALE GENOMIC DNA]</scope>
    <source>
        <strain evidence="2 3">EZ94</strain>
    </source>
</reference>
<dbReference type="InterPro" id="IPR003141">
    <property type="entry name" value="Pol/His_phosphatase_N"/>
</dbReference>
<gene>
    <name evidence="2" type="ORF">NVS47_10460</name>
</gene>
<dbReference type="RefSeq" id="WP_089611295.1">
    <property type="nucleotide sequence ID" value="NZ_CP022121.1"/>
</dbReference>
<sequence length="280" mass="31010">MPGFDMHIHTKASDGTFDIQEIIRLAQEVNLDGIAITDHDTVEGLDRAVEVGQKLNFPIIPGIELSTDYQNTEIHILGYFIDFHLPWFRKKMNQLQKARIDRIIKMVDKLTELGYDITGSEVFALAGAGSVGRPHLAYLLYKKGQVASVQEAFQKLIGRGCPAHIPRFKLEPTEAVQMIKKAGGIPVLAHPGLSKADHLIQSLCHAGLLGIEVYHPDHKLSDESRYLKLAQRYGLIITGGSDFHGIPDGKRSILGSKYVGSAIWDELLLLKEEQNSAPSL</sequence>
<evidence type="ECO:0000313" key="2">
    <source>
        <dbReference type="EMBL" id="MCR6545928.1"/>
    </source>
</evidence>
<comment type="caution">
    <text evidence="2">The sequence shown here is derived from an EMBL/GenBank/DDBJ whole genome shotgun (WGS) entry which is preliminary data.</text>
</comment>